<protein>
    <submittedName>
        <fullName evidence="1">Uncharacterized protein</fullName>
    </submittedName>
</protein>
<organism evidence="1 2">
    <name type="scientific">Coniosporium apollinis (strain CBS 100218)</name>
    <name type="common">Rock-inhabiting black yeast</name>
    <dbReference type="NCBI Taxonomy" id="1168221"/>
    <lineage>
        <taxon>Eukaryota</taxon>
        <taxon>Fungi</taxon>
        <taxon>Dikarya</taxon>
        <taxon>Ascomycota</taxon>
        <taxon>Pezizomycotina</taxon>
        <taxon>Dothideomycetes</taxon>
        <taxon>Dothideomycetes incertae sedis</taxon>
        <taxon>Coniosporium</taxon>
    </lineage>
</organism>
<evidence type="ECO:0000313" key="1">
    <source>
        <dbReference type="EMBL" id="EON69795.1"/>
    </source>
</evidence>
<sequence>EERELTSASEHGNCNLYFNLYRAVRTYFHTESNSSRVDWADLRLQCLIDLLSPCISAGVTSDVLNSAQLKRPYPDNSNDTLPRKRVILLDPELKRVVKPLQKPEVSRVNEPLENSPVAAVIPSPTHAEYMSIMSAALSKRAHEADFSGILLETSMNLIGSALNAGKKFAIVARTFQMLFESADRGIPHLLKRESLCQFTPPVNSRRELDPKELDQAWHRLQAITSAERASHGSMALLRIYRAEFSRYYEALIDKKSQELKAMRNRRERDGAVDHSTARARVKAELQEAFHISKEDLIKHTVIGKTMDKIAQRFGLQLLALLPTRPITPRLQITVEGVRSLDKDIQPSEFEKMSQDQLTFFIESLLQVCPYVEQVKYLSSRTIQAIIHPSSPLPDIRACYGDIRHLNDVASFAELVQLLSPQPQQ</sequence>
<name>R7Z6H4_CONA1</name>
<dbReference type="GeneID" id="19906369"/>
<gene>
    <name evidence="1" type="ORF">W97_09058</name>
</gene>
<dbReference type="AlphaFoldDB" id="R7Z6H4"/>
<dbReference type="HOGENOM" id="CLU_648220_0_0_1"/>
<keyword evidence="2" id="KW-1185">Reference proteome</keyword>
<dbReference type="EMBL" id="JH767630">
    <property type="protein sequence ID" value="EON69795.1"/>
    <property type="molecule type" value="Genomic_DNA"/>
</dbReference>
<accession>R7Z6H4</accession>
<dbReference type="Proteomes" id="UP000016924">
    <property type="component" value="Unassembled WGS sequence"/>
</dbReference>
<reference evidence="2" key="1">
    <citation type="submission" date="2012-06" db="EMBL/GenBank/DDBJ databases">
        <title>The genome sequence of Coniosporium apollinis CBS 100218.</title>
        <authorList>
            <consortium name="The Broad Institute Genome Sequencing Platform"/>
            <person name="Cuomo C."/>
            <person name="Gorbushina A."/>
            <person name="Noack S."/>
            <person name="Walker B."/>
            <person name="Young S.K."/>
            <person name="Zeng Q."/>
            <person name="Gargeya S."/>
            <person name="Fitzgerald M."/>
            <person name="Haas B."/>
            <person name="Abouelleil A."/>
            <person name="Alvarado L."/>
            <person name="Arachchi H.M."/>
            <person name="Berlin A.M."/>
            <person name="Chapman S.B."/>
            <person name="Goldberg J."/>
            <person name="Griggs A."/>
            <person name="Gujja S."/>
            <person name="Hansen M."/>
            <person name="Howarth C."/>
            <person name="Imamovic A."/>
            <person name="Larimer J."/>
            <person name="McCowan C."/>
            <person name="Montmayeur A."/>
            <person name="Murphy C."/>
            <person name="Neiman D."/>
            <person name="Pearson M."/>
            <person name="Priest M."/>
            <person name="Roberts A."/>
            <person name="Saif S."/>
            <person name="Shea T."/>
            <person name="Sisk P."/>
            <person name="Sykes S."/>
            <person name="Wortman J."/>
            <person name="Nusbaum C."/>
            <person name="Birren B."/>
        </authorList>
    </citation>
    <scope>NUCLEOTIDE SEQUENCE [LARGE SCALE GENOMIC DNA]</scope>
    <source>
        <strain evidence="2">CBS 100218</strain>
    </source>
</reference>
<proteinExistence type="predicted"/>
<dbReference type="RefSeq" id="XP_007785112.1">
    <property type="nucleotide sequence ID" value="XM_007786922.1"/>
</dbReference>
<evidence type="ECO:0000313" key="2">
    <source>
        <dbReference type="Proteomes" id="UP000016924"/>
    </source>
</evidence>
<feature type="non-terminal residue" evidence="1">
    <location>
        <position position="1"/>
    </location>
</feature>